<dbReference type="InterPro" id="IPR010432">
    <property type="entry name" value="RDD"/>
</dbReference>
<evidence type="ECO:0000259" key="7">
    <source>
        <dbReference type="Pfam" id="PF06271"/>
    </source>
</evidence>
<feature type="transmembrane region" description="Helical" evidence="6">
    <location>
        <begin position="104"/>
        <end position="125"/>
    </location>
</feature>
<keyword evidence="5 6" id="KW-0472">Membrane</keyword>
<sequence length="149" mass="16809">MASHVTAGLGRRLGALLYDGVLILALWLVITTLHLVFFQQVLGRPAQAVWASALGVWSLRGLLVVATTLFFCFFWRRAGMTLGMQAWRLQVQTLNGQPLSLKQCLMRCATGWLCLAALGLGYWWVIVDRQRRSWPDMASHTRTVLLPKR</sequence>
<keyword evidence="9" id="KW-1185">Reference proteome</keyword>
<reference evidence="8 9" key="1">
    <citation type="submission" date="2018-12" db="EMBL/GenBank/DDBJ databases">
        <title>three novel Halomonas strain isolated from plants.</title>
        <authorList>
            <person name="Sun C."/>
        </authorList>
    </citation>
    <scope>NUCLEOTIDE SEQUENCE [LARGE SCALE GENOMIC DNA]</scope>
    <source>
        <strain evidence="8 9">RC</strain>
    </source>
</reference>
<name>A0A433LD14_9GAMM</name>
<comment type="caution">
    <text evidence="8">The sequence shown here is derived from an EMBL/GenBank/DDBJ whole genome shotgun (WGS) entry which is preliminary data.</text>
</comment>
<evidence type="ECO:0000256" key="6">
    <source>
        <dbReference type="SAM" id="Phobius"/>
    </source>
</evidence>
<feature type="transmembrane region" description="Helical" evidence="6">
    <location>
        <begin position="48"/>
        <end position="75"/>
    </location>
</feature>
<accession>A0A433LD14</accession>
<dbReference type="PANTHER" id="PTHR36115:SF10">
    <property type="entry name" value="RDD DOMAIN-CONTAINING PROTEIN"/>
    <property type="match status" value="1"/>
</dbReference>
<dbReference type="GO" id="GO:0005886">
    <property type="term" value="C:plasma membrane"/>
    <property type="evidence" value="ECO:0007669"/>
    <property type="project" value="UniProtKB-SubCell"/>
</dbReference>
<evidence type="ECO:0000256" key="3">
    <source>
        <dbReference type="ARBA" id="ARBA00022692"/>
    </source>
</evidence>
<proteinExistence type="predicted"/>
<organism evidence="8 9">
    <name type="scientific">Vreelandella populi</name>
    <dbReference type="NCBI Taxonomy" id="2498858"/>
    <lineage>
        <taxon>Bacteria</taxon>
        <taxon>Pseudomonadati</taxon>
        <taxon>Pseudomonadota</taxon>
        <taxon>Gammaproteobacteria</taxon>
        <taxon>Oceanospirillales</taxon>
        <taxon>Halomonadaceae</taxon>
        <taxon>Vreelandella</taxon>
    </lineage>
</organism>
<dbReference type="EMBL" id="RZHD01000005">
    <property type="protein sequence ID" value="RUR46641.1"/>
    <property type="molecule type" value="Genomic_DNA"/>
</dbReference>
<dbReference type="OrthoDB" id="9793824at2"/>
<dbReference type="PANTHER" id="PTHR36115">
    <property type="entry name" value="PROLINE-RICH ANTIGEN HOMOLOG-RELATED"/>
    <property type="match status" value="1"/>
</dbReference>
<comment type="subcellular location">
    <subcellularLocation>
        <location evidence="1">Cell membrane</location>
        <topology evidence="1">Multi-pass membrane protein</topology>
    </subcellularLocation>
</comment>
<evidence type="ECO:0000256" key="1">
    <source>
        <dbReference type="ARBA" id="ARBA00004651"/>
    </source>
</evidence>
<evidence type="ECO:0000256" key="4">
    <source>
        <dbReference type="ARBA" id="ARBA00022989"/>
    </source>
</evidence>
<evidence type="ECO:0000313" key="8">
    <source>
        <dbReference type="EMBL" id="RUR46641.1"/>
    </source>
</evidence>
<keyword evidence="2" id="KW-1003">Cell membrane</keyword>
<dbReference type="Pfam" id="PF06271">
    <property type="entry name" value="RDD"/>
    <property type="match status" value="1"/>
</dbReference>
<gene>
    <name evidence="8" type="ORF">ELY37_11870</name>
</gene>
<evidence type="ECO:0000256" key="5">
    <source>
        <dbReference type="ARBA" id="ARBA00023136"/>
    </source>
</evidence>
<keyword evidence="4 6" id="KW-1133">Transmembrane helix</keyword>
<dbReference type="InterPro" id="IPR051791">
    <property type="entry name" value="Pra-immunoreactive"/>
</dbReference>
<dbReference type="AlphaFoldDB" id="A0A433LD14"/>
<evidence type="ECO:0000256" key="2">
    <source>
        <dbReference type="ARBA" id="ARBA00022475"/>
    </source>
</evidence>
<dbReference type="Proteomes" id="UP000286912">
    <property type="component" value="Unassembled WGS sequence"/>
</dbReference>
<keyword evidence="3 6" id="KW-0812">Transmembrane</keyword>
<protein>
    <submittedName>
        <fullName evidence="8">RDD family protein</fullName>
    </submittedName>
</protein>
<feature type="domain" description="RDD" evidence="7">
    <location>
        <begin position="6"/>
        <end position="139"/>
    </location>
</feature>
<evidence type="ECO:0000313" key="9">
    <source>
        <dbReference type="Proteomes" id="UP000286912"/>
    </source>
</evidence>
<feature type="transmembrane region" description="Helical" evidence="6">
    <location>
        <begin position="21"/>
        <end position="42"/>
    </location>
</feature>
<dbReference type="RefSeq" id="WP_126950707.1">
    <property type="nucleotide sequence ID" value="NZ_RZHC01000019.1"/>
</dbReference>